<dbReference type="EMBL" id="ML208426">
    <property type="protein sequence ID" value="TFK65767.1"/>
    <property type="molecule type" value="Genomic_DNA"/>
</dbReference>
<proteinExistence type="predicted"/>
<keyword evidence="2" id="KW-1185">Reference proteome</keyword>
<evidence type="ECO:0000313" key="2">
    <source>
        <dbReference type="Proteomes" id="UP000308600"/>
    </source>
</evidence>
<dbReference type="Proteomes" id="UP000308600">
    <property type="component" value="Unassembled WGS sequence"/>
</dbReference>
<protein>
    <submittedName>
        <fullName evidence="1">Uncharacterized protein</fullName>
    </submittedName>
</protein>
<organism evidence="1 2">
    <name type="scientific">Pluteus cervinus</name>
    <dbReference type="NCBI Taxonomy" id="181527"/>
    <lineage>
        <taxon>Eukaryota</taxon>
        <taxon>Fungi</taxon>
        <taxon>Dikarya</taxon>
        <taxon>Basidiomycota</taxon>
        <taxon>Agaricomycotina</taxon>
        <taxon>Agaricomycetes</taxon>
        <taxon>Agaricomycetidae</taxon>
        <taxon>Agaricales</taxon>
        <taxon>Pluteineae</taxon>
        <taxon>Pluteaceae</taxon>
        <taxon>Pluteus</taxon>
    </lineage>
</organism>
<evidence type="ECO:0000313" key="1">
    <source>
        <dbReference type="EMBL" id="TFK65767.1"/>
    </source>
</evidence>
<name>A0ACD3ALI3_9AGAR</name>
<gene>
    <name evidence="1" type="ORF">BDN72DRAFT_179728</name>
</gene>
<accession>A0ACD3ALI3</accession>
<reference evidence="1 2" key="1">
    <citation type="journal article" date="2019" name="Nat. Ecol. Evol.">
        <title>Megaphylogeny resolves global patterns of mushroom evolution.</title>
        <authorList>
            <person name="Varga T."/>
            <person name="Krizsan K."/>
            <person name="Foldi C."/>
            <person name="Dima B."/>
            <person name="Sanchez-Garcia M."/>
            <person name="Sanchez-Ramirez S."/>
            <person name="Szollosi G.J."/>
            <person name="Szarkandi J.G."/>
            <person name="Papp V."/>
            <person name="Albert L."/>
            <person name="Andreopoulos W."/>
            <person name="Angelini C."/>
            <person name="Antonin V."/>
            <person name="Barry K.W."/>
            <person name="Bougher N.L."/>
            <person name="Buchanan P."/>
            <person name="Buyck B."/>
            <person name="Bense V."/>
            <person name="Catcheside P."/>
            <person name="Chovatia M."/>
            <person name="Cooper J."/>
            <person name="Damon W."/>
            <person name="Desjardin D."/>
            <person name="Finy P."/>
            <person name="Geml J."/>
            <person name="Haridas S."/>
            <person name="Hughes K."/>
            <person name="Justo A."/>
            <person name="Karasinski D."/>
            <person name="Kautmanova I."/>
            <person name="Kiss B."/>
            <person name="Kocsube S."/>
            <person name="Kotiranta H."/>
            <person name="LaButti K.M."/>
            <person name="Lechner B.E."/>
            <person name="Liimatainen K."/>
            <person name="Lipzen A."/>
            <person name="Lukacs Z."/>
            <person name="Mihaltcheva S."/>
            <person name="Morgado L.N."/>
            <person name="Niskanen T."/>
            <person name="Noordeloos M.E."/>
            <person name="Ohm R.A."/>
            <person name="Ortiz-Santana B."/>
            <person name="Ovrebo C."/>
            <person name="Racz N."/>
            <person name="Riley R."/>
            <person name="Savchenko A."/>
            <person name="Shiryaev A."/>
            <person name="Soop K."/>
            <person name="Spirin V."/>
            <person name="Szebenyi C."/>
            <person name="Tomsovsky M."/>
            <person name="Tulloss R.E."/>
            <person name="Uehling J."/>
            <person name="Grigoriev I.V."/>
            <person name="Vagvolgyi C."/>
            <person name="Papp T."/>
            <person name="Martin F.M."/>
            <person name="Miettinen O."/>
            <person name="Hibbett D.S."/>
            <person name="Nagy L.G."/>
        </authorList>
    </citation>
    <scope>NUCLEOTIDE SEQUENCE [LARGE SCALE GENOMIC DNA]</scope>
    <source>
        <strain evidence="1 2">NL-1719</strain>
    </source>
</reference>
<sequence length="159" mass="18031">MGTSNRAGYNQADIPSISSSPFSYRTHHRHGPILRGLEIRGQFNRSRLIPSREADHVVTALILVSIVAPRLNEKETIGRLNRVSARREGFTGKCMHTRLSRTTFEIQPRNEYDTARAGSTHLYVFCPDFDNWAAFALRGDYRSFDASARLEGFTHKCTC</sequence>